<dbReference type="InterPro" id="IPR009057">
    <property type="entry name" value="Homeodomain-like_sf"/>
</dbReference>
<evidence type="ECO:0000259" key="7">
    <source>
        <dbReference type="PROSITE" id="PS50977"/>
    </source>
</evidence>
<dbReference type="PRINTS" id="PR00400">
    <property type="entry name" value="TETREPRESSOR"/>
</dbReference>
<sequence>METPRLSRDAVLDTALRIVEERGLAALTMRGLAADLGVAATAIYWHVGNRDALVAALTDRVLGDLGDLTPPGSADGPQERIVGVGRVLRRRILARPHAIALLHEQGRTAVMMRPAQRALAAEVAAAGLGGERAATVVRAVLHHVVGFVLLERAVQRGPEPHPGPDEVWRDPDGVDPALAHELGRPHDPDALFEVSLSALVSGLLAADT</sequence>
<feature type="DNA-binding region" description="H-T-H motif" evidence="5">
    <location>
        <begin position="28"/>
        <end position="47"/>
    </location>
</feature>
<dbReference type="EMBL" id="JBHSIT010000008">
    <property type="protein sequence ID" value="MFC4910840.1"/>
    <property type="molecule type" value="Genomic_DNA"/>
</dbReference>
<feature type="region of interest" description="Disordered" evidence="6">
    <location>
        <begin position="155"/>
        <end position="175"/>
    </location>
</feature>
<evidence type="ECO:0000256" key="2">
    <source>
        <dbReference type="ARBA" id="ARBA00023015"/>
    </source>
</evidence>
<dbReference type="Pfam" id="PF02909">
    <property type="entry name" value="TetR_C_1"/>
    <property type="match status" value="1"/>
</dbReference>
<name>A0ABV9U664_9ACTN</name>
<organism evidence="8 9">
    <name type="scientific">Actinomadura gamaensis</name>
    <dbReference type="NCBI Taxonomy" id="1763541"/>
    <lineage>
        <taxon>Bacteria</taxon>
        <taxon>Bacillati</taxon>
        <taxon>Actinomycetota</taxon>
        <taxon>Actinomycetes</taxon>
        <taxon>Streptosporangiales</taxon>
        <taxon>Thermomonosporaceae</taxon>
        <taxon>Actinomadura</taxon>
    </lineage>
</organism>
<feature type="compositionally biased region" description="Basic and acidic residues" evidence="6">
    <location>
        <begin position="158"/>
        <end position="172"/>
    </location>
</feature>
<dbReference type="SUPFAM" id="SSF48498">
    <property type="entry name" value="Tetracyclin repressor-like, C-terminal domain"/>
    <property type="match status" value="1"/>
</dbReference>
<dbReference type="Pfam" id="PF00440">
    <property type="entry name" value="TetR_N"/>
    <property type="match status" value="1"/>
</dbReference>
<accession>A0ABV9U664</accession>
<keyword evidence="1" id="KW-0678">Repressor</keyword>
<evidence type="ECO:0000256" key="6">
    <source>
        <dbReference type="SAM" id="MobiDB-lite"/>
    </source>
</evidence>
<evidence type="ECO:0000256" key="5">
    <source>
        <dbReference type="PROSITE-ProRule" id="PRU00335"/>
    </source>
</evidence>
<dbReference type="PROSITE" id="PS50977">
    <property type="entry name" value="HTH_TETR_2"/>
    <property type="match status" value="1"/>
</dbReference>
<dbReference type="Proteomes" id="UP001595872">
    <property type="component" value="Unassembled WGS sequence"/>
</dbReference>
<dbReference type="RefSeq" id="WP_378259494.1">
    <property type="nucleotide sequence ID" value="NZ_JBHSIT010000008.1"/>
</dbReference>
<keyword evidence="4" id="KW-0804">Transcription</keyword>
<feature type="domain" description="HTH tetR-type" evidence="7">
    <location>
        <begin position="5"/>
        <end position="65"/>
    </location>
</feature>
<evidence type="ECO:0000313" key="8">
    <source>
        <dbReference type="EMBL" id="MFC4910840.1"/>
    </source>
</evidence>
<gene>
    <name evidence="8" type="ORF">ACFPCY_26250</name>
</gene>
<protein>
    <submittedName>
        <fullName evidence="8">TetR/AcrR family transcriptional regulator</fullName>
    </submittedName>
</protein>
<dbReference type="InterPro" id="IPR004111">
    <property type="entry name" value="Repressor_TetR_C"/>
</dbReference>
<evidence type="ECO:0000256" key="1">
    <source>
        <dbReference type="ARBA" id="ARBA00022491"/>
    </source>
</evidence>
<dbReference type="PRINTS" id="PR00455">
    <property type="entry name" value="HTHTETR"/>
</dbReference>
<comment type="caution">
    <text evidence="8">The sequence shown here is derived from an EMBL/GenBank/DDBJ whole genome shotgun (WGS) entry which is preliminary data.</text>
</comment>
<proteinExistence type="predicted"/>
<dbReference type="InterPro" id="IPR050109">
    <property type="entry name" value="HTH-type_TetR-like_transc_reg"/>
</dbReference>
<evidence type="ECO:0000256" key="3">
    <source>
        <dbReference type="ARBA" id="ARBA00023125"/>
    </source>
</evidence>
<reference evidence="9" key="1">
    <citation type="journal article" date="2019" name="Int. J. Syst. Evol. Microbiol.">
        <title>The Global Catalogue of Microorganisms (GCM) 10K type strain sequencing project: providing services to taxonomists for standard genome sequencing and annotation.</title>
        <authorList>
            <consortium name="The Broad Institute Genomics Platform"/>
            <consortium name="The Broad Institute Genome Sequencing Center for Infectious Disease"/>
            <person name="Wu L."/>
            <person name="Ma J."/>
        </authorList>
    </citation>
    <scope>NUCLEOTIDE SEQUENCE [LARGE SCALE GENOMIC DNA]</scope>
    <source>
        <strain evidence="9">KLKA75</strain>
    </source>
</reference>
<evidence type="ECO:0000313" key="9">
    <source>
        <dbReference type="Proteomes" id="UP001595872"/>
    </source>
</evidence>
<keyword evidence="9" id="KW-1185">Reference proteome</keyword>
<dbReference type="PANTHER" id="PTHR30055:SF151">
    <property type="entry name" value="TRANSCRIPTIONAL REGULATORY PROTEIN"/>
    <property type="match status" value="1"/>
</dbReference>
<dbReference type="SUPFAM" id="SSF46689">
    <property type="entry name" value="Homeodomain-like"/>
    <property type="match status" value="1"/>
</dbReference>
<dbReference type="Gene3D" id="1.10.357.10">
    <property type="entry name" value="Tetracycline Repressor, domain 2"/>
    <property type="match status" value="1"/>
</dbReference>
<dbReference type="InterPro" id="IPR001647">
    <property type="entry name" value="HTH_TetR"/>
</dbReference>
<dbReference type="PANTHER" id="PTHR30055">
    <property type="entry name" value="HTH-TYPE TRANSCRIPTIONAL REGULATOR RUTR"/>
    <property type="match status" value="1"/>
</dbReference>
<dbReference type="InterPro" id="IPR003012">
    <property type="entry name" value="Tet_transcr_reg_TetR"/>
</dbReference>
<keyword evidence="2" id="KW-0805">Transcription regulation</keyword>
<dbReference type="InterPro" id="IPR036271">
    <property type="entry name" value="Tet_transcr_reg_TetR-rel_C_sf"/>
</dbReference>
<evidence type="ECO:0000256" key="4">
    <source>
        <dbReference type="ARBA" id="ARBA00023163"/>
    </source>
</evidence>
<keyword evidence="3 5" id="KW-0238">DNA-binding</keyword>